<accession>A0ABQ8HMC2</accession>
<evidence type="ECO:0000259" key="1">
    <source>
        <dbReference type="PROSITE" id="PS52045"/>
    </source>
</evidence>
<protein>
    <recommendedName>
        <fullName evidence="1">Neprosin PEP catalytic domain-containing protein</fullName>
    </recommendedName>
</protein>
<dbReference type="Pfam" id="PF14365">
    <property type="entry name" value="Neprosin_AP"/>
    <property type="match status" value="1"/>
</dbReference>
<evidence type="ECO:0000313" key="3">
    <source>
        <dbReference type="Proteomes" id="UP000827721"/>
    </source>
</evidence>
<feature type="domain" description="Neprosin PEP catalytic" evidence="1">
    <location>
        <begin position="1"/>
        <end position="269"/>
    </location>
</feature>
<organism evidence="2 3">
    <name type="scientific">Xanthoceras sorbifolium</name>
    <dbReference type="NCBI Taxonomy" id="99658"/>
    <lineage>
        <taxon>Eukaryota</taxon>
        <taxon>Viridiplantae</taxon>
        <taxon>Streptophyta</taxon>
        <taxon>Embryophyta</taxon>
        <taxon>Tracheophyta</taxon>
        <taxon>Spermatophyta</taxon>
        <taxon>Magnoliopsida</taxon>
        <taxon>eudicotyledons</taxon>
        <taxon>Gunneridae</taxon>
        <taxon>Pentapetalae</taxon>
        <taxon>rosids</taxon>
        <taxon>malvids</taxon>
        <taxon>Sapindales</taxon>
        <taxon>Sapindaceae</taxon>
        <taxon>Xanthoceroideae</taxon>
        <taxon>Xanthoceras</taxon>
    </lineage>
</organism>
<dbReference type="PANTHER" id="PTHR31589:SF221">
    <property type="entry name" value="LIGASE, PUTATIVE (DUF239)-RELATED"/>
    <property type="match status" value="1"/>
</dbReference>
<dbReference type="Pfam" id="PF03080">
    <property type="entry name" value="Neprosin"/>
    <property type="match status" value="1"/>
</dbReference>
<dbReference type="PANTHER" id="PTHR31589">
    <property type="entry name" value="PROTEIN, PUTATIVE (DUF239)-RELATED-RELATED"/>
    <property type="match status" value="1"/>
</dbReference>
<keyword evidence="3" id="KW-1185">Reference proteome</keyword>
<dbReference type="Proteomes" id="UP000827721">
    <property type="component" value="Unassembled WGS sequence"/>
</dbReference>
<sequence length="269" mass="29883">MVGEDYKTKFAGSLFVLIVLCTHCIFVHGRGLPIHKNNEIDMHEGTVKIIESDVGDVIECVEINKQPAFNHPLLRNHTIQMKPSGPSGDNKNPMLIQSWHKNGECPEGTIPIIRTQKIKYPPRSTYPKMIPQPNQTFEFGQLSPRPEDNESGNWWVGVAERILGYWPGLLFTGLADHATAVILGGELLNKNVDGHHTTTQMGSGHFPEGPGKASYFANTGYYNEIGNFVIETKLIPSATKSSCYDVKIVEHTNGTYFYYGGPGFSFNCL</sequence>
<dbReference type="EMBL" id="JAFEMO010000009">
    <property type="protein sequence ID" value="KAH7565407.1"/>
    <property type="molecule type" value="Genomic_DNA"/>
</dbReference>
<comment type="caution">
    <text evidence="2">The sequence shown here is derived from an EMBL/GenBank/DDBJ whole genome shotgun (WGS) entry which is preliminary data.</text>
</comment>
<name>A0ABQ8HMC2_9ROSI</name>
<dbReference type="PROSITE" id="PS52045">
    <property type="entry name" value="NEPROSIN_PEP_CD"/>
    <property type="match status" value="1"/>
</dbReference>
<dbReference type="InterPro" id="IPR053168">
    <property type="entry name" value="Glutamic_endopeptidase"/>
</dbReference>
<gene>
    <name evidence="2" type="ORF">JRO89_XS09G0202400</name>
</gene>
<proteinExistence type="predicted"/>
<dbReference type="InterPro" id="IPR025521">
    <property type="entry name" value="Neprosin_propep"/>
</dbReference>
<evidence type="ECO:0000313" key="2">
    <source>
        <dbReference type="EMBL" id="KAH7565407.1"/>
    </source>
</evidence>
<reference evidence="2 3" key="1">
    <citation type="submission" date="2021-02" db="EMBL/GenBank/DDBJ databases">
        <title>Plant Genome Project.</title>
        <authorList>
            <person name="Zhang R.-G."/>
        </authorList>
    </citation>
    <scope>NUCLEOTIDE SEQUENCE [LARGE SCALE GENOMIC DNA]</scope>
    <source>
        <tissue evidence="2">Leaves</tissue>
    </source>
</reference>
<dbReference type="InterPro" id="IPR004314">
    <property type="entry name" value="Neprosin"/>
</dbReference>